<protein>
    <submittedName>
        <fullName evidence="1">Uncharacterized protein</fullName>
    </submittedName>
</protein>
<keyword evidence="2" id="KW-1185">Reference proteome</keyword>
<dbReference type="KEGG" id="tdf:H9L22_16420"/>
<proteinExistence type="predicted"/>
<reference evidence="1 2" key="1">
    <citation type="submission" date="2020-08" db="EMBL/GenBank/DDBJ databases">
        <title>Genome sequence of Tessaracoccus defluvii JCM 17540T.</title>
        <authorList>
            <person name="Hyun D.-W."/>
            <person name="Bae J.-W."/>
        </authorList>
    </citation>
    <scope>NUCLEOTIDE SEQUENCE [LARGE SCALE GENOMIC DNA]</scope>
    <source>
        <strain evidence="1 2">JCM 17540</strain>
    </source>
</reference>
<sequence>MTVPSPEVPAAVAAGLVGTIEVLGDTVEDGYELSILTRDGEHHCWLPAGDVDPYGGLGAMRAVLAMAGGAPTPVPWSESRAVLAALADAVALADRR</sequence>
<dbReference type="EMBL" id="CP060789">
    <property type="protein sequence ID" value="QNP55709.1"/>
    <property type="molecule type" value="Genomic_DNA"/>
</dbReference>
<evidence type="ECO:0000313" key="1">
    <source>
        <dbReference type="EMBL" id="QNP55709.1"/>
    </source>
</evidence>
<organism evidence="1 2">
    <name type="scientific">Tessaracoccus defluvii</name>
    <dbReference type="NCBI Taxonomy" id="1285901"/>
    <lineage>
        <taxon>Bacteria</taxon>
        <taxon>Bacillati</taxon>
        <taxon>Actinomycetota</taxon>
        <taxon>Actinomycetes</taxon>
        <taxon>Propionibacteriales</taxon>
        <taxon>Propionibacteriaceae</taxon>
        <taxon>Tessaracoccus</taxon>
    </lineage>
</organism>
<dbReference type="Proteomes" id="UP000516117">
    <property type="component" value="Chromosome"/>
</dbReference>
<gene>
    <name evidence="1" type="ORF">H9L22_16420</name>
</gene>
<accession>A0A7H0H593</accession>
<name>A0A7H0H593_9ACTN</name>
<evidence type="ECO:0000313" key="2">
    <source>
        <dbReference type="Proteomes" id="UP000516117"/>
    </source>
</evidence>
<dbReference type="RefSeq" id="WP_187720838.1">
    <property type="nucleotide sequence ID" value="NZ_BAABBL010000005.1"/>
</dbReference>
<dbReference type="AlphaFoldDB" id="A0A7H0H593"/>